<dbReference type="EMBL" id="CANHGI010000005">
    <property type="protein sequence ID" value="CAI5451939.1"/>
    <property type="molecule type" value="Genomic_DNA"/>
</dbReference>
<organism evidence="4 5">
    <name type="scientific">Caenorhabditis angaria</name>
    <dbReference type="NCBI Taxonomy" id="860376"/>
    <lineage>
        <taxon>Eukaryota</taxon>
        <taxon>Metazoa</taxon>
        <taxon>Ecdysozoa</taxon>
        <taxon>Nematoda</taxon>
        <taxon>Chromadorea</taxon>
        <taxon>Rhabditida</taxon>
        <taxon>Rhabditina</taxon>
        <taxon>Rhabditomorpha</taxon>
        <taxon>Rhabditoidea</taxon>
        <taxon>Rhabditidae</taxon>
        <taxon>Peloderinae</taxon>
        <taxon>Caenorhabditis</taxon>
    </lineage>
</organism>
<dbReference type="SUPFAM" id="SSF51395">
    <property type="entry name" value="FMN-linked oxidoreductases"/>
    <property type="match status" value="1"/>
</dbReference>
<dbReference type="OrthoDB" id="1663137at2759"/>
<evidence type="ECO:0000313" key="5">
    <source>
        <dbReference type="Proteomes" id="UP001152747"/>
    </source>
</evidence>
<keyword evidence="2" id="KW-0560">Oxidoreductase</keyword>
<evidence type="ECO:0000313" key="4">
    <source>
        <dbReference type="EMBL" id="CAI5451939.1"/>
    </source>
</evidence>
<dbReference type="Proteomes" id="UP001152747">
    <property type="component" value="Unassembled WGS sequence"/>
</dbReference>
<protein>
    <recommendedName>
        <fullName evidence="3">NADH:flavin oxidoreductase/NADH oxidase N-terminal domain-containing protein</fullName>
    </recommendedName>
</protein>
<evidence type="ECO:0000256" key="1">
    <source>
        <dbReference type="ARBA" id="ARBA00022630"/>
    </source>
</evidence>
<dbReference type="GO" id="GO:0010181">
    <property type="term" value="F:FMN binding"/>
    <property type="evidence" value="ECO:0007669"/>
    <property type="project" value="InterPro"/>
</dbReference>
<dbReference type="PANTHER" id="PTHR43656:SF5">
    <property type="entry name" value="NADH:FLAVIN OXIDOREDUCTASE_NADH OXIDASE N-TERMINAL DOMAIN-CONTAINING PROTEIN"/>
    <property type="match status" value="1"/>
</dbReference>
<dbReference type="InterPro" id="IPR001155">
    <property type="entry name" value="OxRdtase_FMN_N"/>
</dbReference>
<evidence type="ECO:0000256" key="2">
    <source>
        <dbReference type="ARBA" id="ARBA00023002"/>
    </source>
</evidence>
<sequence length="450" mass="50502">MSAMKRYTETLTEDINVLKERLNFNSGKHARNRFLKAAMTEKMGTYVPKNPEKHGLPNQKMLNLYDKWGNGNFGVILTGNVMVDPTHLESAENVVIFKEGDSPERRFLFGEWAKNSKQDGALAIIQLSHGGRQTPIAVNPKPFAPSKVQLVVDPNFTAFGEPIELTIEQIKTEVINRFVYAAKFAYETGFDGVELHAAHGYLLSQFTSPTTNKRTDKYGGSLENRLRIILEIYDAIRQQVPKEFIVGIKTNSVEFQSEGTTVEDAKEMCKLYEKKGVDFIELSGGTYEKFGFEHVRESTRKREAFYLETAEKIRPVFKNTVVYLTGGFRTVHAMIQAVESGATHGIGLGRPTTAEPDLPKKILEGKVSSALANTIDGNNFYYTSLASGVQMEQMGRTSLEEANNNIMTSISDFSNPETTNRFLEVLKDYVELTKTEKMKGNPVIKTLIFD</sequence>
<evidence type="ECO:0000259" key="3">
    <source>
        <dbReference type="Pfam" id="PF00724"/>
    </source>
</evidence>
<dbReference type="InterPro" id="IPR051799">
    <property type="entry name" value="NADH_flavin_oxidoreductase"/>
</dbReference>
<keyword evidence="5" id="KW-1185">Reference proteome</keyword>
<dbReference type="InterPro" id="IPR013785">
    <property type="entry name" value="Aldolase_TIM"/>
</dbReference>
<dbReference type="CDD" id="cd04733">
    <property type="entry name" value="OYE_like_2_FMN"/>
    <property type="match status" value="1"/>
</dbReference>
<keyword evidence="1" id="KW-0285">Flavoprotein</keyword>
<dbReference type="PANTHER" id="PTHR43656">
    <property type="entry name" value="BINDING OXIDOREDUCTASE, PUTATIVE (AFU_ORTHOLOGUE AFUA_2G08260)-RELATED"/>
    <property type="match status" value="1"/>
</dbReference>
<reference evidence="4" key="1">
    <citation type="submission" date="2022-11" db="EMBL/GenBank/DDBJ databases">
        <authorList>
            <person name="Kikuchi T."/>
        </authorList>
    </citation>
    <scope>NUCLEOTIDE SEQUENCE</scope>
    <source>
        <strain evidence="4">PS1010</strain>
    </source>
</reference>
<dbReference type="GO" id="GO:0016491">
    <property type="term" value="F:oxidoreductase activity"/>
    <property type="evidence" value="ECO:0007669"/>
    <property type="project" value="UniProtKB-KW"/>
</dbReference>
<accession>A0A9P1IVR8</accession>
<feature type="domain" description="NADH:flavin oxidoreductase/NADH oxidase N-terminal" evidence="3">
    <location>
        <begin position="30"/>
        <end position="365"/>
    </location>
</feature>
<comment type="caution">
    <text evidence="4">The sequence shown here is derived from an EMBL/GenBank/DDBJ whole genome shotgun (WGS) entry which is preliminary data.</text>
</comment>
<proteinExistence type="predicted"/>
<name>A0A9P1IVR8_9PELO</name>
<dbReference type="Pfam" id="PF00724">
    <property type="entry name" value="Oxidored_FMN"/>
    <property type="match status" value="1"/>
</dbReference>
<dbReference type="Gene3D" id="3.20.20.70">
    <property type="entry name" value="Aldolase class I"/>
    <property type="match status" value="1"/>
</dbReference>
<gene>
    <name evidence="4" type="ORF">CAMP_LOCUS14576</name>
</gene>
<dbReference type="AlphaFoldDB" id="A0A9P1IVR8"/>